<name>A0A0D0DW90_9AGAM</name>
<dbReference type="HOGENOM" id="CLU_2062240_0_0_1"/>
<dbReference type="AlphaFoldDB" id="A0A0D0DW90"/>
<evidence type="ECO:0000313" key="3">
    <source>
        <dbReference type="Proteomes" id="UP000054538"/>
    </source>
</evidence>
<reference evidence="2 3" key="1">
    <citation type="submission" date="2014-04" db="EMBL/GenBank/DDBJ databases">
        <authorList>
            <consortium name="DOE Joint Genome Institute"/>
            <person name="Kuo A."/>
            <person name="Kohler A."/>
            <person name="Jargeat P."/>
            <person name="Nagy L.G."/>
            <person name="Floudas D."/>
            <person name="Copeland A."/>
            <person name="Barry K.W."/>
            <person name="Cichocki N."/>
            <person name="Veneault-Fourrey C."/>
            <person name="LaButti K."/>
            <person name="Lindquist E.A."/>
            <person name="Lipzen A."/>
            <person name="Lundell T."/>
            <person name="Morin E."/>
            <person name="Murat C."/>
            <person name="Sun H."/>
            <person name="Tunlid A."/>
            <person name="Henrissat B."/>
            <person name="Grigoriev I.V."/>
            <person name="Hibbett D.S."/>
            <person name="Martin F."/>
            <person name="Nordberg H.P."/>
            <person name="Cantor M.N."/>
            <person name="Hua S.X."/>
        </authorList>
    </citation>
    <scope>NUCLEOTIDE SEQUENCE [LARGE SCALE GENOMIC DNA]</scope>
    <source>
        <strain evidence="2 3">Ve08.2h10</strain>
    </source>
</reference>
<feature type="compositionally biased region" description="Polar residues" evidence="1">
    <location>
        <begin position="17"/>
        <end position="35"/>
    </location>
</feature>
<dbReference type="InParanoid" id="A0A0D0DW90"/>
<proteinExistence type="predicted"/>
<organism evidence="2 3">
    <name type="scientific">Paxillus rubicundulus Ve08.2h10</name>
    <dbReference type="NCBI Taxonomy" id="930991"/>
    <lineage>
        <taxon>Eukaryota</taxon>
        <taxon>Fungi</taxon>
        <taxon>Dikarya</taxon>
        <taxon>Basidiomycota</taxon>
        <taxon>Agaricomycotina</taxon>
        <taxon>Agaricomycetes</taxon>
        <taxon>Agaricomycetidae</taxon>
        <taxon>Boletales</taxon>
        <taxon>Paxilineae</taxon>
        <taxon>Paxillaceae</taxon>
        <taxon>Paxillus</taxon>
    </lineage>
</organism>
<dbReference type="Proteomes" id="UP000054538">
    <property type="component" value="Unassembled WGS sequence"/>
</dbReference>
<sequence length="119" mass="13455">MRRYARNQEASARKIPNTYSFLNPPSNRSPGVQLSHQEESAPHNAKFVHSGPSSQQKIFATSAHRSLLLLQILLTRTTFPPLRSRVVRHELLYSQKQYIPLGQRGFVGVRLGVIPVLVL</sequence>
<protein>
    <submittedName>
        <fullName evidence="2">Uncharacterized protein</fullName>
    </submittedName>
</protein>
<reference evidence="3" key="2">
    <citation type="submission" date="2015-01" db="EMBL/GenBank/DDBJ databases">
        <title>Evolutionary Origins and Diversification of the Mycorrhizal Mutualists.</title>
        <authorList>
            <consortium name="DOE Joint Genome Institute"/>
            <consortium name="Mycorrhizal Genomics Consortium"/>
            <person name="Kohler A."/>
            <person name="Kuo A."/>
            <person name="Nagy L.G."/>
            <person name="Floudas D."/>
            <person name="Copeland A."/>
            <person name="Barry K.W."/>
            <person name="Cichocki N."/>
            <person name="Veneault-Fourrey C."/>
            <person name="LaButti K."/>
            <person name="Lindquist E.A."/>
            <person name="Lipzen A."/>
            <person name="Lundell T."/>
            <person name="Morin E."/>
            <person name="Murat C."/>
            <person name="Riley R."/>
            <person name="Ohm R."/>
            <person name="Sun H."/>
            <person name="Tunlid A."/>
            <person name="Henrissat B."/>
            <person name="Grigoriev I.V."/>
            <person name="Hibbett D.S."/>
            <person name="Martin F."/>
        </authorList>
    </citation>
    <scope>NUCLEOTIDE SEQUENCE [LARGE SCALE GENOMIC DNA]</scope>
    <source>
        <strain evidence="3">Ve08.2h10</strain>
    </source>
</reference>
<evidence type="ECO:0000313" key="2">
    <source>
        <dbReference type="EMBL" id="KIK99523.1"/>
    </source>
</evidence>
<evidence type="ECO:0000256" key="1">
    <source>
        <dbReference type="SAM" id="MobiDB-lite"/>
    </source>
</evidence>
<accession>A0A0D0DW90</accession>
<feature type="region of interest" description="Disordered" evidence="1">
    <location>
        <begin position="1"/>
        <end position="53"/>
    </location>
</feature>
<gene>
    <name evidence="2" type="ORF">PAXRUDRAFT_822679</name>
</gene>
<dbReference type="EMBL" id="KN824857">
    <property type="protein sequence ID" value="KIK99523.1"/>
    <property type="molecule type" value="Genomic_DNA"/>
</dbReference>
<keyword evidence="3" id="KW-1185">Reference proteome</keyword>